<dbReference type="GO" id="GO:0080120">
    <property type="term" value="P:CAAX-box protein maturation"/>
    <property type="evidence" value="ECO:0007669"/>
    <property type="project" value="UniProtKB-ARBA"/>
</dbReference>
<evidence type="ECO:0000259" key="2">
    <source>
        <dbReference type="Pfam" id="PF02517"/>
    </source>
</evidence>
<evidence type="ECO:0000313" key="4">
    <source>
        <dbReference type="Proteomes" id="UP000238164"/>
    </source>
</evidence>
<evidence type="ECO:0000313" key="3">
    <source>
        <dbReference type="EMBL" id="SPD85192.1"/>
    </source>
</evidence>
<dbReference type="EMBL" id="LT985188">
    <property type="protein sequence ID" value="SPD85192.1"/>
    <property type="molecule type" value="Genomic_DNA"/>
</dbReference>
<accession>A0A2N9JAJ3</accession>
<feature type="transmembrane region" description="Helical" evidence="1">
    <location>
        <begin position="187"/>
        <end position="207"/>
    </location>
</feature>
<proteinExistence type="predicted"/>
<reference evidence="3 4" key="1">
    <citation type="submission" date="2018-02" db="EMBL/GenBank/DDBJ databases">
        <authorList>
            <person name="Cohen D.B."/>
            <person name="Kent A.D."/>
        </authorList>
    </citation>
    <scope>NUCLEOTIDE SEQUENCE [LARGE SCALE GENOMIC DNA]</scope>
    <source>
        <strain evidence="3">1</strain>
    </source>
</reference>
<feature type="domain" description="CAAX prenyl protease 2/Lysostaphin resistance protein A-like" evidence="2">
    <location>
        <begin position="99"/>
        <end position="200"/>
    </location>
</feature>
<keyword evidence="1" id="KW-0812">Transmembrane</keyword>
<feature type="transmembrane region" description="Helical" evidence="1">
    <location>
        <begin position="62"/>
        <end position="84"/>
    </location>
</feature>
<feature type="transmembrane region" description="Helical" evidence="1">
    <location>
        <begin position="20"/>
        <end position="41"/>
    </location>
</feature>
<dbReference type="InterPro" id="IPR003675">
    <property type="entry name" value="Rce1/LyrA-like_dom"/>
</dbReference>
<keyword evidence="3" id="KW-0645">Protease</keyword>
<keyword evidence="3" id="KW-0378">Hydrolase</keyword>
<organism evidence="3 4">
    <name type="scientific">Micropruina glycogenica</name>
    <dbReference type="NCBI Taxonomy" id="75385"/>
    <lineage>
        <taxon>Bacteria</taxon>
        <taxon>Bacillati</taxon>
        <taxon>Actinomycetota</taxon>
        <taxon>Actinomycetes</taxon>
        <taxon>Propionibacteriales</taxon>
        <taxon>Nocardioidaceae</taxon>
        <taxon>Micropruina</taxon>
    </lineage>
</organism>
<evidence type="ECO:0000256" key="1">
    <source>
        <dbReference type="SAM" id="Phobius"/>
    </source>
</evidence>
<dbReference type="GO" id="GO:0006508">
    <property type="term" value="P:proteolysis"/>
    <property type="evidence" value="ECO:0007669"/>
    <property type="project" value="UniProtKB-KW"/>
</dbReference>
<feature type="transmembrane region" description="Helical" evidence="1">
    <location>
        <begin position="96"/>
        <end position="113"/>
    </location>
</feature>
<dbReference type="AlphaFoldDB" id="A0A2N9JAJ3"/>
<keyword evidence="1" id="KW-1133">Transmembrane helix</keyword>
<keyword evidence="1" id="KW-0472">Membrane</keyword>
<dbReference type="GO" id="GO:0004175">
    <property type="term" value="F:endopeptidase activity"/>
    <property type="evidence" value="ECO:0007669"/>
    <property type="project" value="UniProtKB-ARBA"/>
</dbReference>
<dbReference type="KEGG" id="mgg:MPLG2_0156"/>
<name>A0A2N9JAJ3_9ACTN</name>
<dbReference type="Proteomes" id="UP000238164">
    <property type="component" value="Chromosome 1"/>
</dbReference>
<sequence length="209" mass="22095">MADALRLRLGHTDAMDLTMTLLVGVPGQVAVFALVPLAYWLNASRPDGSFLRWLGFRRVKHGADPLVLGATVLAGLGFLGSALLDRSSATMAGEGYFLWLAVLLVAVVQTALSEEIFFRGFMLAWLSGKRGGALLANLTQALLCGLVRGTAHWLFVDRDVAACLAAFALGVGPALMVGWVRQRTGSLLLPWAAHGAGNLIAGVVATLTR</sequence>
<dbReference type="Pfam" id="PF02517">
    <property type="entry name" value="Rce1-like"/>
    <property type="match status" value="1"/>
</dbReference>
<protein>
    <submittedName>
        <fullName evidence="3">Putative CAAX amino terminal protease family protein</fullName>
    </submittedName>
</protein>
<gene>
    <name evidence="3" type="ORF">MPLG2_0156</name>
</gene>
<feature type="transmembrane region" description="Helical" evidence="1">
    <location>
        <begin position="161"/>
        <end position="180"/>
    </location>
</feature>
<keyword evidence="4" id="KW-1185">Reference proteome</keyword>
<feature type="transmembrane region" description="Helical" evidence="1">
    <location>
        <begin position="134"/>
        <end position="155"/>
    </location>
</feature>